<dbReference type="EMBL" id="JRNT01000008">
    <property type="protein sequence ID" value="KGF47526.1"/>
    <property type="molecule type" value="Genomic_DNA"/>
</dbReference>
<dbReference type="AlphaFoldDB" id="A0A096ALJ6"/>
<evidence type="ECO:0000313" key="1">
    <source>
        <dbReference type="EMBL" id="KGF47526.1"/>
    </source>
</evidence>
<accession>A0A096ALJ6</accession>
<reference evidence="1 2" key="1">
    <citation type="submission" date="2014-07" db="EMBL/GenBank/DDBJ databases">
        <authorList>
            <person name="McCorrison J."/>
            <person name="Sanka R."/>
            <person name="Torralba M."/>
            <person name="Gillis M."/>
            <person name="Haft D.H."/>
            <person name="Methe B."/>
            <person name="Sutton G."/>
            <person name="Nelson K.E."/>
        </authorList>
    </citation>
    <scope>NUCLEOTIDE SEQUENCE [LARGE SCALE GENOMIC DNA]</scope>
    <source>
        <strain evidence="1 2">DNF00314</strain>
    </source>
</reference>
<proteinExistence type="predicted"/>
<dbReference type="RefSeq" id="WP_038151982.1">
    <property type="nucleotide sequence ID" value="NZ_JRNT01000008.1"/>
</dbReference>
<organism evidence="1 2">
    <name type="scientific">Veillonella montpellierensis DNF00314</name>
    <dbReference type="NCBI Taxonomy" id="1401067"/>
    <lineage>
        <taxon>Bacteria</taxon>
        <taxon>Bacillati</taxon>
        <taxon>Bacillota</taxon>
        <taxon>Negativicutes</taxon>
        <taxon>Veillonellales</taxon>
        <taxon>Veillonellaceae</taxon>
        <taxon>Veillonella</taxon>
    </lineage>
</organism>
<protein>
    <submittedName>
        <fullName evidence="1">Uncharacterized protein</fullName>
    </submittedName>
</protein>
<gene>
    <name evidence="1" type="ORF">HMPREF0872_03740</name>
</gene>
<name>A0A096ALJ6_9FIRM</name>
<comment type="caution">
    <text evidence="1">The sequence shown here is derived from an EMBL/GenBank/DDBJ whole genome shotgun (WGS) entry which is preliminary data.</text>
</comment>
<keyword evidence="2" id="KW-1185">Reference proteome</keyword>
<sequence length="147" mass="16201">MNHIQIHEESPWRGIGSVLGLIGGYLADRRESRGVSKELENNVIDREVAKNNKQLGLVNQLANNWGLGEKANPDVTNQLMAQANGLGLTGITRDNVDQYRQGLVDRQNYFGNFNPNATWAERNANGGAGRSNYYLNHAPSIYGGYNG</sequence>
<dbReference type="Proteomes" id="UP000029628">
    <property type="component" value="Unassembled WGS sequence"/>
</dbReference>
<evidence type="ECO:0000313" key="2">
    <source>
        <dbReference type="Proteomes" id="UP000029628"/>
    </source>
</evidence>